<sequence length="636" mass="69536">MPYWPSYSDMSPAARRAFLDWMRDGRRNPAYGIGHVFVFFYGLEHRLFVERGDDAALLVREVERLLTIYGTNNPFRGYATTFVTTACVWYGARLPLPPLSPERAGGPEMDIATRLHLGERLAAAPSLSAEDALRWALASPDTYLRTPALRCFEEFVQLWNIRFVKHFPAGLAVNAKSNISLRYRAASAAFEVEVVGPHQQWPDVSSISKPLDKLQGLVAECTDELDTFSRFVGRKPALRNSMVAAAMLPDDLQRTPGLVAVGDFRRRLVSVMGEQGRGSTTAQILFEMAGIEVPPDGKISAAVADDLGRALDSIDVAIEPDRRYGSSVPRADEQVFVFKAQAGGPVDAARTAFTAMRAQVEVAVLAAGADGDASFEELQRTIARIRAASDLSGVEQARLIAFAVTTFNSPPKRARVMRKLAEMGEAERRAIAGAAFAVVGDNPTPDVAEVKFLERLHKSLGLPKEAVYEGLHQAAAARSDEPIAISEEKRVAGVPIPKESAPARALPPAASRIRFDAARLARTRQETDAVSALLSGIFEEEAPPPPPAMADQPATLKGLDGPHTELLELLELRGAMSRSEFDRHAREMRLLPDGAIERINDWSFDRFDEALIEDGDEVAVAPHLRDRIAEIRESAA</sequence>
<name>A0A0R3K5X7_9BRAD</name>
<dbReference type="InterPro" id="IPR029024">
    <property type="entry name" value="TerB-like"/>
</dbReference>
<dbReference type="CDD" id="cd07176">
    <property type="entry name" value="terB"/>
    <property type="match status" value="1"/>
</dbReference>
<dbReference type="Proteomes" id="UP000051913">
    <property type="component" value="Unassembled WGS sequence"/>
</dbReference>
<dbReference type="SUPFAM" id="SSF158682">
    <property type="entry name" value="TerB-like"/>
    <property type="match status" value="1"/>
</dbReference>
<reference evidence="3 4" key="1">
    <citation type="submission" date="2014-03" db="EMBL/GenBank/DDBJ databases">
        <title>Bradyrhizobium valentinum sp. nov., isolated from effective nodules of Lupinus mariae-josephae, a lupine endemic of basic-lime soils in Eastern Spain.</title>
        <authorList>
            <person name="Duran D."/>
            <person name="Rey L."/>
            <person name="Navarro A."/>
            <person name="Busquets A."/>
            <person name="Imperial J."/>
            <person name="Ruiz-Argueso T."/>
        </authorList>
    </citation>
    <scope>NUCLEOTIDE SEQUENCE [LARGE SCALE GENOMIC DNA]</scope>
    <source>
        <strain evidence="3 4">LmjM3</strain>
    </source>
</reference>
<organism evidence="3 4">
    <name type="scientific">Bradyrhizobium valentinum</name>
    <dbReference type="NCBI Taxonomy" id="1518501"/>
    <lineage>
        <taxon>Bacteria</taxon>
        <taxon>Pseudomonadati</taxon>
        <taxon>Pseudomonadota</taxon>
        <taxon>Alphaproteobacteria</taxon>
        <taxon>Hyphomicrobiales</taxon>
        <taxon>Nitrobacteraceae</taxon>
        <taxon>Bradyrhizobium</taxon>
    </lineage>
</organism>
<accession>A0A0R3K5X7</accession>
<dbReference type="Pfam" id="PF13208">
    <property type="entry name" value="TerB_N"/>
    <property type="match status" value="1"/>
</dbReference>
<comment type="caution">
    <text evidence="3">The sequence shown here is derived from an EMBL/GenBank/DDBJ whole genome shotgun (WGS) entry which is preliminary data.</text>
</comment>
<keyword evidence="4" id="KW-1185">Reference proteome</keyword>
<evidence type="ECO:0000313" key="3">
    <source>
        <dbReference type="EMBL" id="KRR02194.1"/>
    </source>
</evidence>
<dbReference type="AlphaFoldDB" id="A0A0R3K5X7"/>
<evidence type="ECO:0000259" key="2">
    <source>
        <dbReference type="Pfam" id="PF15615"/>
    </source>
</evidence>
<feature type="domain" description="TerB N-terminal" evidence="1">
    <location>
        <begin position="1"/>
        <end position="148"/>
    </location>
</feature>
<dbReference type="InterPro" id="IPR025266">
    <property type="entry name" value="TerB_N"/>
</dbReference>
<dbReference type="Gene3D" id="1.10.3680.10">
    <property type="entry name" value="TerB-like"/>
    <property type="match status" value="1"/>
</dbReference>
<evidence type="ECO:0000313" key="4">
    <source>
        <dbReference type="Proteomes" id="UP000051913"/>
    </source>
</evidence>
<dbReference type="STRING" id="1518501.CQ10_37425"/>
<dbReference type="EMBL" id="LLXX01000153">
    <property type="protein sequence ID" value="KRR02194.1"/>
    <property type="molecule type" value="Genomic_DNA"/>
</dbReference>
<evidence type="ECO:0000259" key="1">
    <source>
        <dbReference type="Pfam" id="PF13208"/>
    </source>
</evidence>
<dbReference type="Pfam" id="PF15615">
    <property type="entry name" value="TerB_C"/>
    <property type="match status" value="1"/>
</dbReference>
<evidence type="ECO:0008006" key="5">
    <source>
        <dbReference type="Google" id="ProtNLM"/>
    </source>
</evidence>
<dbReference type="InterPro" id="IPR028932">
    <property type="entry name" value="TerB-C"/>
</dbReference>
<gene>
    <name evidence="3" type="ORF">CP49_04880</name>
</gene>
<feature type="domain" description="TerB-C" evidence="2">
    <location>
        <begin position="507"/>
        <end position="628"/>
    </location>
</feature>
<proteinExistence type="predicted"/>
<protein>
    <recommendedName>
        <fullName evidence="5">Tellurite resistance protein TerB</fullName>
    </recommendedName>
</protein>